<dbReference type="Proteomes" id="UP000286806">
    <property type="component" value="Unassembled WGS sequence"/>
</dbReference>
<comment type="similarity">
    <text evidence="6">Belongs to the BI1 family.</text>
</comment>
<feature type="transmembrane region" description="Helical" evidence="6">
    <location>
        <begin position="111"/>
        <end position="133"/>
    </location>
</feature>
<dbReference type="AlphaFoldDB" id="A0A401JA87"/>
<proteinExistence type="inferred from homology"/>
<evidence type="ECO:0000256" key="5">
    <source>
        <dbReference type="ARBA" id="ARBA00023136"/>
    </source>
</evidence>
<evidence type="ECO:0000256" key="4">
    <source>
        <dbReference type="ARBA" id="ARBA00022989"/>
    </source>
</evidence>
<evidence type="ECO:0000256" key="3">
    <source>
        <dbReference type="ARBA" id="ARBA00022692"/>
    </source>
</evidence>
<reference evidence="7 8" key="1">
    <citation type="journal article" date="2019" name="Front. Microbiol.">
        <title>Genomes of Neutrophilic Sulfur-Oxidizing Chemolithoautotrophs Representing 9 Proteobacterial Species From 8 Genera.</title>
        <authorList>
            <person name="Watanabe T."/>
            <person name="Kojima H."/>
            <person name="Umezawa K."/>
            <person name="Hori C."/>
            <person name="Takasuka T.E."/>
            <person name="Kato Y."/>
            <person name="Fukui M."/>
        </authorList>
    </citation>
    <scope>NUCLEOTIDE SEQUENCE [LARGE SCALE GENOMIC DNA]</scope>
    <source>
        <strain evidence="7 8">TTN</strain>
    </source>
</reference>
<sequence>MQPDLQMNSQSTQLALAQNKVLRNTYMMLSLTMIPTVIGAWMGLSLNFSFMAVHPVLSMVGMLAVMFGMFYGIQKNRNNSLGVMLLLGVTFLFGLMLGPILQAALHFRNGAQLIGMAAGGTGVIFFTLAGIATVTKKDFSFMGKFLFVGLVMLVIASLANAFFHIPAASLAISAIAIMIFSGYILYDVSRIVNGGETNYVMATLALYLDIYNIFVNLLNLLMAFSGNRD</sequence>
<keyword evidence="5 6" id="KW-0472">Membrane</keyword>
<protein>
    <submittedName>
        <fullName evidence="7">Putative TEGT family carrier/transport protein</fullName>
    </submittedName>
</protein>
<name>A0A401JA87_9PROT</name>
<feature type="transmembrane region" description="Helical" evidence="6">
    <location>
        <begin position="198"/>
        <end position="224"/>
    </location>
</feature>
<dbReference type="CDD" id="cd10433">
    <property type="entry name" value="YccA_like"/>
    <property type="match status" value="1"/>
</dbReference>
<evidence type="ECO:0000256" key="1">
    <source>
        <dbReference type="ARBA" id="ARBA00004651"/>
    </source>
</evidence>
<gene>
    <name evidence="7" type="ORF">SFMTTN_0334</name>
</gene>
<evidence type="ECO:0000313" key="7">
    <source>
        <dbReference type="EMBL" id="GBL44537.1"/>
    </source>
</evidence>
<accession>A0A401JA87</accession>
<dbReference type="InterPro" id="IPR006214">
    <property type="entry name" value="Bax_inhibitor_1-related"/>
</dbReference>
<evidence type="ECO:0000313" key="8">
    <source>
        <dbReference type="Proteomes" id="UP000286806"/>
    </source>
</evidence>
<evidence type="ECO:0000256" key="2">
    <source>
        <dbReference type="ARBA" id="ARBA00022475"/>
    </source>
</evidence>
<keyword evidence="2" id="KW-1003">Cell membrane</keyword>
<feature type="transmembrane region" description="Helical" evidence="6">
    <location>
        <begin position="48"/>
        <end position="71"/>
    </location>
</feature>
<comment type="subcellular location">
    <subcellularLocation>
        <location evidence="1">Cell membrane</location>
        <topology evidence="1">Multi-pass membrane protein</topology>
    </subcellularLocation>
</comment>
<keyword evidence="4 6" id="KW-1133">Transmembrane helix</keyword>
<dbReference type="GO" id="GO:0005886">
    <property type="term" value="C:plasma membrane"/>
    <property type="evidence" value="ECO:0007669"/>
    <property type="project" value="UniProtKB-SubCell"/>
</dbReference>
<dbReference type="OrthoDB" id="9813298at2"/>
<dbReference type="Pfam" id="PF01027">
    <property type="entry name" value="Bax1-I"/>
    <property type="match status" value="1"/>
</dbReference>
<feature type="transmembrane region" description="Helical" evidence="6">
    <location>
        <begin position="83"/>
        <end position="105"/>
    </location>
</feature>
<dbReference type="EMBL" id="BGOW01000002">
    <property type="protein sequence ID" value="GBL44537.1"/>
    <property type="molecule type" value="Genomic_DNA"/>
</dbReference>
<feature type="transmembrane region" description="Helical" evidence="6">
    <location>
        <begin position="145"/>
        <end position="163"/>
    </location>
</feature>
<feature type="transmembrane region" description="Helical" evidence="6">
    <location>
        <begin position="21"/>
        <end position="42"/>
    </location>
</feature>
<evidence type="ECO:0000256" key="6">
    <source>
        <dbReference type="RuleBase" id="RU004379"/>
    </source>
</evidence>
<dbReference type="PANTHER" id="PTHR23291">
    <property type="entry name" value="BAX INHIBITOR-RELATED"/>
    <property type="match status" value="1"/>
</dbReference>
<dbReference type="PANTHER" id="PTHR23291:SF115">
    <property type="entry name" value="MODULATOR OF FTSH PROTEASE YCCA"/>
    <property type="match status" value="1"/>
</dbReference>
<feature type="transmembrane region" description="Helical" evidence="6">
    <location>
        <begin position="169"/>
        <end position="186"/>
    </location>
</feature>
<organism evidence="7 8">
    <name type="scientific">Sulfuriferula multivorans</name>
    <dbReference type="NCBI Taxonomy" id="1559896"/>
    <lineage>
        <taxon>Bacteria</taxon>
        <taxon>Pseudomonadati</taxon>
        <taxon>Pseudomonadota</taxon>
        <taxon>Betaproteobacteria</taxon>
        <taxon>Nitrosomonadales</taxon>
        <taxon>Sulfuricellaceae</taxon>
        <taxon>Sulfuriferula</taxon>
    </lineage>
</organism>
<keyword evidence="3 6" id="KW-0812">Transmembrane</keyword>
<keyword evidence="8" id="KW-1185">Reference proteome</keyword>
<dbReference type="RefSeq" id="WP_124703382.1">
    <property type="nucleotide sequence ID" value="NZ_BGOW01000002.1"/>
</dbReference>
<comment type="caution">
    <text evidence="7">The sequence shown here is derived from an EMBL/GenBank/DDBJ whole genome shotgun (WGS) entry which is preliminary data.</text>
</comment>